<comment type="catalytic activity">
    <reaction evidence="1">
        <text>Thiol-dependent hydrolysis of ester, thioester, amide, peptide and isopeptide bonds formed by the C-terminal Gly of ubiquitin (a 76-residue protein attached to proteins as an intracellular targeting signal).</text>
        <dbReference type="EC" id="3.4.19.12"/>
    </reaction>
</comment>
<evidence type="ECO:0000313" key="11">
    <source>
        <dbReference type="EMBL" id="KAF4581848.1"/>
    </source>
</evidence>
<dbReference type="Proteomes" id="UP000562929">
    <property type="component" value="Unassembled WGS sequence"/>
</dbReference>
<proteinExistence type="predicted"/>
<sequence length="3117" mass="352414">MDDLINHLFLPSKLPGRSDASSSNDGALIDFVMDTLREFRLQAGIMHRAAVEAAISLMQNLQDSKDDQAFLQEVGVRKILKKLVLSDVDAAASFHVTAQNAGVLVRKIKGSMIFECFELSPTNSSVFDCDRLVRRFPATGICVPLDVFCVADFQAVVAETLVKMSQQSLSETQHKVVKAGQKHDEERDTTDPRIVTELLTSFLRGLGEPIHVDGVCKNTREEVLWKKSKFPWRRSALWLLIRVSLQLTMTRISGASAGTYKCFMVFLLARLLGKAVETDIAGDLLHVMTAKVCRRLNKLDNPEYGVWMKNIDEAVSKAKNRMYQSWKSIQRCSEKHLDMTAISMLKVEKDDCISLKALDEFISSMSLRNDNKQSDFRPTPGVRLLDASQLPAVCEETPSSYMSFHLATVEDWISSTKLDDWMTSNGGSERSLALVCELIRKYHRVASTFYHQSPEGLSRMFLAILRLWIAADKAATQSIPLLRNYDPEIPAQVFQALLLGFKGDMERLYDAEKYLKKRQSFALAQKTPGIFDSFGCKTSFQVLYAKDSAKHQDLKRRILEDAAIKRHQKKTEFENREEEYNDLMNRYRQGVCQQVQKTRHGVPYSHHDRRCNRCFLLTQARSLTITVHEWPLPNDDSEALATVFEADVPPVFGHWRDTTLYLLLDVLGCKNSSTEKPQTHYSLWDSDIKLHAEASQNWRVKLLSETKPHIVTHRRDKPISSSSQSDVCLNNGLRLRYVDGSRDVCLGRILPSSALSEWCTLQLPKRSQALQRFICRTDSRPDGQPPNEVIASQSQCPAHMTLSEYNALAALPFGCRTQWMNVLTQLAMPEVDMNKAETAIVLLQISLQAGPNLSNSSARCSHERLLDVQFGRRMHEKLLSSVLCMSENWESCIALWGCTILTARLLSMVEKSLRCLFLDLVRRCRDISREWLSTLRQRADSANDDKQRIEDQHLILGVCLILVESFNVEDGFLRQILSESGQSALFIEASVIIYNNANLLNETAQSLQRVMHGRWTHTLHRARPILVNKLKLDGGHDFLDIAIKRLWPAFTPEAEWTVVSSTCHWLETTCSGSRVHIDILTGQLLVNGRPLARLPREFEAHADYRKLFQSSVLEVMPSPLAGSQFCSVHAIEGHSVHIGRQRTLLSNDWDLLVRLEKGESSHELVPRRVLTGVLPNSFVENFAHWYDCETNTVEFRDLKDPWTFREDSWRLERYGSAWRLRQGENVCLLDPGSYSASKIAEVLSSLESPLDLHICLDRDTATVSIELPRLQLGFQLKQGEPSIRSRQFLGMQIDADQTIGTLVGFRSKLILRDSKHAQIRKVIIPRGHVTYHSKNYGSRDTHVEASVTYGSALRVEAYEVDSLLCRLKDNGKVESKLYLAYIHGITSYSLPDMLTGQTGTERALDILNSASVRSASCLSQTAMDLLESIAKLSPARSFYPQNERVMQTVKWSPDLSFISQDSRFYADVQDVLNRVSEIEFLHPPTTAKPLQLKHAQMDLVKREIVRSAGRCVSDFGAENFFQRRDVVYEARDGTKDIVRASRVSGLVSRINDGLESLQHQVSGDLATHLYQVLRNNNAKGKTAPLELSDLGFDADWLRDPRTFLSSLWCPLHYAFQRKRWVVDKFHAMIWFATLSYAQDHDEQVTQALAMLFLSEPISAIAIPKATSFELDQGYEVRTSQLQDVAKNAAFSFDQCPERKLAPLPGETGQQTMRRQDSKHTTNHNRAVKRFQEAMAEQWPRERPKTPDDGFLTTYIDVDEAMDSLRPFWRVWYDNLMFKTYLESFVSCLRRSKVHSLFVSPAPAITKPPKPKRHQGFMSVDDALRNSSPTLIQPSSPELDQFTETKTPAVETPRQELAGVLESLESQASLRYEQRYLMELNDSILSLDCHKEKHLRQDEDALSTRVTALRKHGERCEAHLTAVYGSLCDAITSPPSSDLVSETIHAIQVKADCYLRVRPGFFLQQLRKRSFKGLSQPWKDAIIAYAVAVTLVQQARRLLQVENEVDLVRELENTGRQGWDPHDYPEWLLLECESEIMIRNVQNQIAQQMASPPEHRNAVMQLNMGEGKSSVIIPIVSAALADGSQLVRVIVAKPQAKQMYQILISKLAGLLNRPIYQMPFSRAVPMDTANATTIRLLTDRCIREGGVMMVQPEHLLSFQLMGLECQTKGEDELAQQLLDIQRLFDLSARDVVDESDENFSVKFELVYTVGTQRPIDHSPYRWVMIQEVLRLVAEFSVKAKKDFPHSIDLDNQHVGRFPRIRILRQDAEEAIFSQVAASICGTGLTGFSIARQPKNIRDAIKNYVTNLNLSLEEVRAVEKCSFWSETTAKSILLLRGLLACGILAFALGQKRWRVNYGTDDTREKKTRLAVPFRAKDNPTPRSEFSHPDVVIVLTCLSYYYSGLSDEDLFSILEQLVRSDNPEVEYQDWVKTAPDMPKPYRHLKGINLRDRVHCERNVFPHLRFSKGAIDNFLSKMVFAKESREFPKKLSASGWDLGKAKTKPMTGFSGTNDSRYVLPLDVAQLDLPKQKHTNALVLQHLLRPENNVEIVPQQAGRASFDSETFLAMMGCMTENTRVVLDVGAQIIDLSNQEFATEWLHQHKVNEKTQAVVFFTDADELLVLDKSGHVEELQTSPFATQLDQCLVFLDEAHTRGTDLKLPANYRAAVTLGANLTKDRLVQACMRMRRLGKGHSVIFCIPWEIEGKIRKHKSQDSSQNSAITVSDVLCWAIRETFVDLRRTVPLWLTQASRFQGNVQIQWSRARYCLVKLSIFMDTNNLWTRRTNSSKLSLSTSNGPNGASAGDGSRNASLPKRHVNEVSSSHGKGSPFNTPGGGLVSPTGSASTAFGLGSGAFASFGAAKPIKASSGGGNPFESAMGSAVTTKPSQAKDGIKPVGRAPSMASISEMQPSAAAQIHPLKDAWSFWYRPPISKAHGYIEYEKTLHGIATVKTAEEFWHIYSHLKRPSSLPFVSDYHLFKKDIRPIWEDDVNRKGGKWIVRMKKGLADRYWEDLLLSLVGDQFGDAGEDVCGAVLSIRNGEDILSIWTRTDGGRVLKIREIMKHVLNFPPNTRVEFKSHDSSIQQRTAIDEQRREKANHNNHNTNNHQADKRHSASSKQAHD</sequence>
<dbReference type="PANTHER" id="PTHR13367">
    <property type="entry name" value="UBIQUITIN THIOESTERASE"/>
    <property type="match status" value="1"/>
</dbReference>
<dbReference type="EMBL" id="JAACLJ010000008">
    <property type="protein sequence ID" value="KAF4581848.1"/>
    <property type="molecule type" value="Genomic_DNA"/>
</dbReference>
<evidence type="ECO:0000259" key="10">
    <source>
        <dbReference type="Pfam" id="PF20255"/>
    </source>
</evidence>
<dbReference type="Pfam" id="PF12340">
    <property type="entry name" value="DUF3638"/>
    <property type="match status" value="1"/>
</dbReference>
<dbReference type="SUPFAM" id="SSF55418">
    <property type="entry name" value="eIF4e-like"/>
    <property type="match status" value="1"/>
</dbReference>
<keyword evidence="4" id="KW-0833">Ubl conjugation pathway</keyword>
<evidence type="ECO:0000259" key="8">
    <source>
        <dbReference type="Pfam" id="PF12340"/>
    </source>
</evidence>
<keyword evidence="6" id="KW-0788">Thiol protease</keyword>
<evidence type="ECO:0000256" key="3">
    <source>
        <dbReference type="ARBA" id="ARBA00022670"/>
    </source>
</evidence>
<dbReference type="InterPro" id="IPR001040">
    <property type="entry name" value="TIF_eIF_4E"/>
</dbReference>
<dbReference type="GO" id="GO:0006508">
    <property type="term" value="P:proteolysis"/>
    <property type="evidence" value="ECO:0007669"/>
    <property type="project" value="UniProtKB-KW"/>
</dbReference>
<dbReference type="Pfam" id="PF01652">
    <property type="entry name" value="IF4E"/>
    <property type="match status" value="1"/>
</dbReference>
<evidence type="ECO:0000256" key="6">
    <source>
        <dbReference type="ARBA" id="ARBA00022807"/>
    </source>
</evidence>
<dbReference type="OrthoDB" id="3182339at2759"/>
<evidence type="ECO:0000256" key="7">
    <source>
        <dbReference type="SAM" id="MobiDB-lite"/>
    </source>
</evidence>
<feature type="domain" description="DUF3645" evidence="9">
    <location>
        <begin position="2361"/>
        <end position="2393"/>
    </location>
</feature>
<dbReference type="InterPro" id="IPR046541">
    <property type="entry name" value="DUF6606"/>
</dbReference>
<dbReference type="PROSITE" id="PS00813">
    <property type="entry name" value="IF4E"/>
    <property type="match status" value="1"/>
</dbReference>
<dbReference type="EC" id="3.4.19.12" evidence="2"/>
<keyword evidence="12" id="KW-1185">Reference proteome</keyword>
<keyword evidence="5" id="KW-0378">Hydrolase</keyword>
<keyword evidence="3" id="KW-0645">Protease</keyword>
<dbReference type="GO" id="GO:0003743">
    <property type="term" value="F:translation initiation factor activity"/>
    <property type="evidence" value="ECO:0007669"/>
    <property type="project" value="InterPro"/>
</dbReference>
<evidence type="ECO:0000313" key="12">
    <source>
        <dbReference type="Proteomes" id="UP000562929"/>
    </source>
</evidence>
<dbReference type="PANTHER" id="PTHR13367:SF34">
    <property type="match status" value="1"/>
</dbReference>
<accession>A0A8H4VAS3</accession>
<dbReference type="InterPro" id="IPR022105">
    <property type="entry name" value="DUF3645"/>
</dbReference>
<feature type="domain" description="DUF6606" evidence="10">
    <location>
        <begin position="4"/>
        <end position="272"/>
    </location>
</feature>
<dbReference type="InterPro" id="IPR022099">
    <property type="entry name" value="DUF3638"/>
</dbReference>
<feature type="region of interest" description="Disordered" evidence="7">
    <location>
        <begin position="1701"/>
        <end position="1722"/>
    </location>
</feature>
<feature type="compositionally biased region" description="Basic and acidic residues" evidence="7">
    <location>
        <begin position="3083"/>
        <end position="3093"/>
    </location>
</feature>
<feature type="compositionally biased region" description="Polar residues" evidence="7">
    <location>
        <begin position="2815"/>
        <end position="2827"/>
    </location>
</feature>
<evidence type="ECO:0000259" key="9">
    <source>
        <dbReference type="Pfam" id="PF12359"/>
    </source>
</evidence>
<feature type="region of interest" description="Disordered" evidence="7">
    <location>
        <begin position="2873"/>
        <end position="2894"/>
    </location>
</feature>
<dbReference type="Pfam" id="PF20255">
    <property type="entry name" value="DUF6606"/>
    <property type="match status" value="1"/>
</dbReference>
<dbReference type="FunFam" id="3.30.760.10:FF:000015">
    <property type="entry name" value="Translation initiation factor eIF4E3, putative"/>
    <property type="match status" value="1"/>
</dbReference>
<dbReference type="GO" id="GO:0005737">
    <property type="term" value="C:cytoplasm"/>
    <property type="evidence" value="ECO:0007669"/>
    <property type="project" value="InterPro"/>
</dbReference>
<organism evidence="11 12">
    <name type="scientific">Ophiocordyceps camponoti-floridani</name>
    <dbReference type="NCBI Taxonomy" id="2030778"/>
    <lineage>
        <taxon>Eukaryota</taxon>
        <taxon>Fungi</taxon>
        <taxon>Dikarya</taxon>
        <taxon>Ascomycota</taxon>
        <taxon>Pezizomycotina</taxon>
        <taxon>Sordariomycetes</taxon>
        <taxon>Hypocreomycetidae</taxon>
        <taxon>Hypocreales</taxon>
        <taxon>Ophiocordycipitaceae</taxon>
        <taxon>Ophiocordyceps</taxon>
    </lineage>
</organism>
<dbReference type="GO" id="GO:0003723">
    <property type="term" value="F:RNA binding"/>
    <property type="evidence" value="ECO:0007669"/>
    <property type="project" value="InterPro"/>
</dbReference>
<feature type="region of interest" description="Disordered" evidence="7">
    <location>
        <begin position="3071"/>
        <end position="3117"/>
    </location>
</feature>
<gene>
    <name evidence="11" type="ORF">GQ602_006472</name>
</gene>
<evidence type="ECO:0000256" key="5">
    <source>
        <dbReference type="ARBA" id="ARBA00022801"/>
    </source>
</evidence>
<feature type="region of interest" description="Disordered" evidence="7">
    <location>
        <begin position="2784"/>
        <end position="2834"/>
    </location>
</feature>
<dbReference type="InterPro" id="IPR051346">
    <property type="entry name" value="OTU_Deubiquitinase"/>
</dbReference>
<comment type="caution">
    <text evidence="11">The sequence shown here is derived from an EMBL/GenBank/DDBJ whole genome shotgun (WGS) entry which is preliminary data.</text>
</comment>
<evidence type="ECO:0000256" key="2">
    <source>
        <dbReference type="ARBA" id="ARBA00012759"/>
    </source>
</evidence>
<dbReference type="Pfam" id="PF12359">
    <property type="entry name" value="DUF3645"/>
    <property type="match status" value="1"/>
</dbReference>
<evidence type="ECO:0000256" key="1">
    <source>
        <dbReference type="ARBA" id="ARBA00000707"/>
    </source>
</evidence>
<feature type="compositionally biased region" description="Basic and acidic residues" evidence="7">
    <location>
        <begin position="3103"/>
        <end position="3117"/>
    </location>
</feature>
<dbReference type="InterPro" id="IPR023398">
    <property type="entry name" value="TIF_eIF4e-like"/>
</dbReference>
<evidence type="ECO:0000256" key="4">
    <source>
        <dbReference type="ARBA" id="ARBA00022786"/>
    </source>
</evidence>
<feature type="domain" description="DUF3638" evidence="8">
    <location>
        <begin position="2016"/>
        <end position="2235"/>
    </location>
</feature>
<reference evidence="11 12" key="1">
    <citation type="journal article" date="2020" name="G3 (Bethesda)">
        <title>Genetic Underpinnings of Host Manipulation by Ophiocordyceps as Revealed by Comparative Transcriptomics.</title>
        <authorList>
            <person name="Will I."/>
            <person name="Das B."/>
            <person name="Trinh T."/>
            <person name="Brachmann A."/>
            <person name="Ohm R.A."/>
            <person name="de Bekker C."/>
        </authorList>
    </citation>
    <scope>NUCLEOTIDE SEQUENCE [LARGE SCALE GENOMIC DNA]</scope>
    <source>
        <strain evidence="11 12">EC05</strain>
    </source>
</reference>
<dbReference type="InterPro" id="IPR019770">
    <property type="entry name" value="TIF_eIF_4E_CS"/>
</dbReference>
<dbReference type="GO" id="GO:0004843">
    <property type="term" value="F:cysteine-type deubiquitinase activity"/>
    <property type="evidence" value="ECO:0007669"/>
    <property type="project" value="UniProtKB-EC"/>
</dbReference>
<dbReference type="Gene3D" id="3.30.760.10">
    <property type="entry name" value="RNA Cap, Translation Initiation Factor Eif4e"/>
    <property type="match status" value="1"/>
</dbReference>
<name>A0A8H4VAS3_9HYPO</name>
<protein>
    <recommendedName>
        <fullName evidence="2">ubiquitinyl hydrolase 1</fullName>
        <ecNumber evidence="2">3.4.19.12</ecNumber>
    </recommendedName>
</protein>